<dbReference type="Proteomes" id="UP001324794">
    <property type="component" value="Chromosome"/>
</dbReference>
<keyword evidence="6 7" id="KW-0472">Membrane</keyword>
<feature type="transmembrane region" description="Helical" evidence="7">
    <location>
        <begin position="284"/>
        <end position="300"/>
    </location>
</feature>
<feature type="transmembrane region" description="Helical" evidence="7">
    <location>
        <begin position="9"/>
        <end position="33"/>
    </location>
</feature>
<feature type="transmembrane region" description="Helical" evidence="7">
    <location>
        <begin position="135"/>
        <end position="156"/>
    </location>
</feature>
<dbReference type="EMBL" id="CP140255">
    <property type="protein sequence ID" value="WQH13584.1"/>
    <property type="molecule type" value="Genomic_DNA"/>
</dbReference>
<dbReference type="RefSeq" id="WP_223287872.1">
    <property type="nucleotide sequence ID" value="NZ_CP140255.1"/>
</dbReference>
<keyword evidence="2" id="KW-0813">Transport</keyword>
<feature type="transmembrane region" description="Helical" evidence="7">
    <location>
        <begin position="162"/>
        <end position="180"/>
    </location>
</feature>
<keyword evidence="9" id="KW-1185">Reference proteome</keyword>
<dbReference type="SUPFAM" id="SSF103473">
    <property type="entry name" value="MFS general substrate transporter"/>
    <property type="match status" value="1"/>
</dbReference>
<evidence type="ECO:0000313" key="9">
    <source>
        <dbReference type="Proteomes" id="UP001324794"/>
    </source>
</evidence>
<accession>A0ABZ0YPN8</accession>
<proteinExistence type="predicted"/>
<comment type="subcellular location">
    <subcellularLocation>
        <location evidence="1">Cell membrane</location>
        <topology evidence="1">Multi-pass membrane protein</topology>
    </subcellularLocation>
</comment>
<feature type="transmembrane region" description="Helical" evidence="7">
    <location>
        <begin position="97"/>
        <end position="114"/>
    </location>
</feature>
<feature type="transmembrane region" description="Helical" evidence="7">
    <location>
        <begin position="345"/>
        <end position="362"/>
    </location>
</feature>
<dbReference type="InterPro" id="IPR036259">
    <property type="entry name" value="MFS_trans_sf"/>
</dbReference>
<feature type="transmembrane region" description="Helical" evidence="7">
    <location>
        <begin position="306"/>
        <end position="324"/>
    </location>
</feature>
<sequence length="392" mass="42968">MSSRKLDLYFYVAFLFLTFMSIGSSFVTISWIAVEDGSISVLGRIFLLSSVTGIVISIIGGILTDSWNRKIVVRLGLVTQITALAILLFGITQRHSLPPFLYIFSILNTASMSVKAGSIDGIFQSIICKEKRISMSVRVSIIRQLGLAIGMGGSGFLLEQTSASICVLLLLLVSIIRFFISEAFLKNLKQIKQSISPNALQLWKEGFEYAISDKKLYIAIFGVSLTFSVAQMTNVLIPGFVQNELSASSNVYGLLEMAWSIGGGSILLIAAFKRYPTSLTNFEALLLCLLGSTMIIFSFLRFIPALILLYAIMGGLFSITRARFDGKLLTFCSEDMIGRIRATTSVLTNLGGMIIYLIPTIFPITSISILYTTWGAIIVCAGLIIWVLKPTQ</sequence>
<dbReference type="Pfam" id="PF07690">
    <property type="entry name" value="MFS_1"/>
    <property type="match status" value="1"/>
</dbReference>
<feature type="transmembrane region" description="Helical" evidence="7">
    <location>
        <begin position="252"/>
        <end position="272"/>
    </location>
</feature>
<evidence type="ECO:0000256" key="6">
    <source>
        <dbReference type="ARBA" id="ARBA00023136"/>
    </source>
</evidence>
<feature type="transmembrane region" description="Helical" evidence="7">
    <location>
        <begin position="368"/>
        <end position="388"/>
    </location>
</feature>
<evidence type="ECO:0000256" key="2">
    <source>
        <dbReference type="ARBA" id="ARBA00022448"/>
    </source>
</evidence>
<dbReference type="Gene3D" id="1.20.1250.20">
    <property type="entry name" value="MFS general substrate transporter like domains"/>
    <property type="match status" value="1"/>
</dbReference>
<feature type="transmembrane region" description="Helical" evidence="7">
    <location>
        <begin position="216"/>
        <end position="240"/>
    </location>
</feature>
<evidence type="ECO:0000256" key="1">
    <source>
        <dbReference type="ARBA" id="ARBA00004651"/>
    </source>
</evidence>
<evidence type="ECO:0000256" key="4">
    <source>
        <dbReference type="ARBA" id="ARBA00022692"/>
    </source>
</evidence>
<keyword evidence="5 7" id="KW-1133">Transmembrane helix</keyword>
<evidence type="ECO:0000256" key="7">
    <source>
        <dbReference type="SAM" id="Phobius"/>
    </source>
</evidence>
<protein>
    <submittedName>
        <fullName evidence="8">MFS transporter</fullName>
    </submittedName>
</protein>
<keyword evidence="3" id="KW-1003">Cell membrane</keyword>
<dbReference type="PANTHER" id="PTHR43266">
    <property type="entry name" value="MACROLIDE-EFFLUX PROTEIN"/>
    <property type="match status" value="1"/>
</dbReference>
<evidence type="ECO:0000256" key="5">
    <source>
        <dbReference type="ARBA" id="ARBA00022989"/>
    </source>
</evidence>
<reference evidence="8 9" key="1">
    <citation type="submission" date="2023-11" db="EMBL/GenBank/DDBJ databases">
        <title>MicrobeMod: A computational toolkit for identifying prokaryotic methylation and restriction-modification with nanopore sequencing.</title>
        <authorList>
            <person name="Crits-Christoph A."/>
            <person name="Kang S.C."/>
            <person name="Lee H."/>
            <person name="Ostrov N."/>
        </authorList>
    </citation>
    <scope>NUCLEOTIDE SEQUENCE [LARGE SCALE GENOMIC DNA]</scope>
    <source>
        <strain evidence="8 9">ATCC BAA-805</strain>
    </source>
</reference>
<gene>
    <name evidence="8" type="ORF">SR894_03350</name>
</gene>
<dbReference type="InterPro" id="IPR011701">
    <property type="entry name" value="MFS"/>
</dbReference>
<feature type="transmembrane region" description="Helical" evidence="7">
    <location>
        <begin position="71"/>
        <end position="91"/>
    </location>
</feature>
<name>A0ABZ0YPN8_9GAMM</name>
<dbReference type="PANTHER" id="PTHR43266:SF2">
    <property type="entry name" value="MAJOR FACILITATOR SUPERFAMILY (MFS) PROFILE DOMAIN-CONTAINING PROTEIN"/>
    <property type="match status" value="1"/>
</dbReference>
<organism evidence="8 9">
    <name type="scientific">Vreelandella neptunia</name>
    <dbReference type="NCBI Taxonomy" id="115551"/>
    <lineage>
        <taxon>Bacteria</taxon>
        <taxon>Pseudomonadati</taxon>
        <taxon>Pseudomonadota</taxon>
        <taxon>Gammaproteobacteria</taxon>
        <taxon>Oceanospirillales</taxon>
        <taxon>Halomonadaceae</taxon>
        <taxon>Vreelandella</taxon>
    </lineage>
</organism>
<evidence type="ECO:0000313" key="8">
    <source>
        <dbReference type="EMBL" id="WQH13584.1"/>
    </source>
</evidence>
<keyword evidence="4 7" id="KW-0812">Transmembrane</keyword>
<feature type="transmembrane region" description="Helical" evidence="7">
    <location>
        <begin position="45"/>
        <end position="64"/>
    </location>
</feature>
<evidence type="ECO:0000256" key="3">
    <source>
        <dbReference type="ARBA" id="ARBA00022475"/>
    </source>
</evidence>